<evidence type="ECO:0000313" key="6">
    <source>
        <dbReference type="Proteomes" id="UP000216147"/>
    </source>
</evidence>
<dbReference type="InterPro" id="IPR023753">
    <property type="entry name" value="FAD/NAD-binding_dom"/>
</dbReference>
<evidence type="ECO:0000256" key="2">
    <source>
        <dbReference type="ARBA" id="ARBA00022630"/>
    </source>
</evidence>
<dbReference type="Pfam" id="PF07992">
    <property type="entry name" value="Pyr_redox_2"/>
    <property type="match status" value="1"/>
</dbReference>
<dbReference type="Gene3D" id="3.50.50.60">
    <property type="entry name" value="FAD/NAD(P)-binding domain"/>
    <property type="match status" value="2"/>
</dbReference>
<dbReference type="AlphaFoldDB" id="A0A258HKA6"/>
<name>A0A258HKA6_9CAUL</name>
<gene>
    <name evidence="5" type="ORF">B7Y86_06415</name>
</gene>
<evidence type="ECO:0000256" key="1">
    <source>
        <dbReference type="ARBA" id="ARBA00018719"/>
    </source>
</evidence>
<sequence>MLGRARRLLADNLGQRVTARTDIDVLVVGAGPGGLTAANYLARFRRSVLVADGGCPRASWIPLSHNTPGFPAGISGDAILARMREQAEEYGARIEPGWVQGLVRDGAGFTASIDGREVRARAVLLATGVVDHHPDLPGVERAIERALVRICPICDGYEATDKAVAVLGHSDKGVSEAAFLRTYSNRVTLIHVGPPGDLTERDALVRLGIELVETPIEAVRLEGDRVTAFCWGGADRSFDLVYSALGTSPNAGLAQALGARLADDGRLEVDLHQKTSVPGLYAAGDVVRGLNQIAVATAEAAVAATDIHNTLRQQDGQTV</sequence>
<dbReference type="PRINTS" id="PR00368">
    <property type="entry name" value="FADPNR"/>
</dbReference>
<reference evidence="5 6" key="1">
    <citation type="submission" date="2017-03" db="EMBL/GenBank/DDBJ databases">
        <title>Lifting the veil on microbial sulfur biogeochemistry in mining wastewaters.</title>
        <authorList>
            <person name="Kantor R.S."/>
            <person name="Colenbrander Nelson T."/>
            <person name="Marshall S."/>
            <person name="Bennett D."/>
            <person name="Apte S."/>
            <person name="Camacho D."/>
            <person name="Thomas B.C."/>
            <person name="Warren L.A."/>
            <person name="Banfield J.F."/>
        </authorList>
    </citation>
    <scope>NUCLEOTIDE SEQUENCE [LARGE SCALE GENOMIC DNA]</scope>
    <source>
        <strain evidence="5">32-68-21</strain>
    </source>
</reference>
<dbReference type="InterPro" id="IPR050097">
    <property type="entry name" value="Ferredoxin-NADP_redctase_2"/>
</dbReference>
<protein>
    <recommendedName>
        <fullName evidence="1">Thioredoxin reductase</fullName>
    </recommendedName>
</protein>
<evidence type="ECO:0000313" key="5">
    <source>
        <dbReference type="EMBL" id="OYX57336.1"/>
    </source>
</evidence>
<proteinExistence type="predicted"/>
<organism evidence="5 6">
    <name type="scientific">Brevundimonas subvibrioides</name>
    <dbReference type="NCBI Taxonomy" id="74313"/>
    <lineage>
        <taxon>Bacteria</taxon>
        <taxon>Pseudomonadati</taxon>
        <taxon>Pseudomonadota</taxon>
        <taxon>Alphaproteobacteria</taxon>
        <taxon>Caulobacterales</taxon>
        <taxon>Caulobacteraceae</taxon>
        <taxon>Brevundimonas</taxon>
    </lineage>
</organism>
<dbReference type="GO" id="GO:0016491">
    <property type="term" value="F:oxidoreductase activity"/>
    <property type="evidence" value="ECO:0007669"/>
    <property type="project" value="UniProtKB-KW"/>
</dbReference>
<keyword evidence="2" id="KW-0285">Flavoprotein</keyword>
<dbReference type="SUPFAM" id="SSF51905">
    <property type="entry name" value="FAD/NAD(P)-binding domain"/>
    <property type="match status" value="1"/>
</dbReference>
<comment type="caution">
    <text evidence="5">The sequence shown here is derived from an EMBL/GenBank/DDBJ whole genome shotgun (WGS) entry which is preliminary data.</text>
</comment>
<evidence type="ECO:0000256" key="3">
    <source>
        <dbReference type="ARBA" id="ARBA00023002"/>
    </source>
</evidence>
<keyword evidence="3" id="KW-0560">Oxidoreductase</keyword>
<dbReference type="PRINTS" id="PR00469">
    <property type="entry name" value="PNDRDTASEII"/>
</dbReference>
<dbReference type="PANTHER" id="PTHR48105">
    <property type="entry name" value="THIOREDOXIN REDUCTASE 1-RELATED-RELATED"/>
    <property type="match status" value="1"/>
</dbReference>
<dbReference type="Proteomes" id="UP000216147">
    <property type="component" value="Unassembled WGS sequence"/>
</dbReference>
<accession>A0A258HKA6</accession>
<feature type="domain" description="FAD/NAD(P)-binding" evidence="4">
    <location>
        <begin position="24"/>
        <end position="300"/>
    </location>
</feature>
<dbReference type="InterPro" id="IPR036188">
    <property type="entry name" value="FAD/NAD-bd_sf"/>
</dbReference>
<dbReference type="EMBL" id="NCEQ01000006">
    <property type="protein sequence ID" value="OYX57336.1"/>
    <property type="molecule type" value="Genomic_DNA"/>
</dbReference>
<evidence type="ECO:0000259" key="4">
    <source>
        <dbReference type="Pfam" id="PF07992"/>
    </source>
</evidence>